<keyword evidence="2" id="KW-1003">Cell membrane</keyword>
<dbReference type="GO" id="GO:0009103">
    <property type="term" value="P:lipopolysaccharide biosynthetic process"/>
    <property type="evidence" value="ECO:0007669"/>
    <property type="project" value="TreeGrafter"/>
</dbReference>
<accession>A0A1R1L9E3</accession>
<feature type="transmembrane region" description="Helical" evidence="8">
    <location>
        <begin position="338"/>
        <end position="360"/>
    </location>
</feature>
<organism evidence="10 11">
    <name type="scientific">Tersicoccus phoenicis</name>
    <dbReference type="NCBI Taxonomy" id="554083"/>
    <lineage>
        <taxon>Bacteria</taxon>
        <taxon>Bacillati</taxon>
        <taxon>Actinomycetota</taxon>
        <taxon>Actinomycetes</taxon>
        <taxon>Micrococcales</taxon>
        <taxon>Micrococcaceae</taxon>
        <taxon>Tersicoccus</taxon>
    </lineage>
</organism>
<feature type="domain" description="Acyltransferase 3" evidence="9">
    <location>
        <begin position="19"/>
        <end position="351"/>
    </location>
</feature>
<feature type="transmembrane region" description="Helical" evidence="8">
    <location>
        <begin position="44"/>
        <end position="66"/>
    </location>
</feature>
<dbReference type="GO" id="GO:0016747">
    <property type="term" value="F:acyltransferase activity, transferring groups other than amino-acyl groups"/>
    <property type="evidence" value="ECO:0007669"/>
    <property type="project" value="InterPro"/>
</dbReference>
<feature type="transmembrane region" description="Helical" evidence="8">
    <location>
        <begin position="316"/>
        <end position="332"/>
    </location>
</feature>
<dbReference type="CDD" id="cd01840">
    <property type="entry name" value="SGNH_hydrolase_yrhL_like"/>
    <property type="match status" value="1"/>
</dbReference>
<comment type="caution">
    <text evidence="10">The sequence shown here is derived from an EMBL/GenBank/DDBJ whole genome shotgun (WGS) entry which is preliminary data.</text>
</comment>
<sequence length="599" mass="63096">MRPGLEASRAPRPRHVGVPGLDGLRALAVVLVMLYHLLPQWVPGGMIGVDVFFVISGFLITSLLLVEFRSTGRIRLGAFWLRRARRLLPAMLLVLFVSTTAAALLGGDVLVGLGRQLTGALTYTSNWLGITSGSAYFAQTSPQLLTHFWSLSVEEQFYVAWPLLVVGLLLLKVRRALLVGAATAAAVASAAGMAALHVPGSEATRVYFGTDTHSFGLMAGAALAFALPHALDAARRVTVGPVAARVRHAVGLVCLAGLVACGVLLTERSDVTYQGGLALATLLTVGVVQALMTGHAGVLSRALALRPLVWIGRRSYGLYLWHWPLFVLLHYANPTLPILAQALIVAVVTLAATEASYRWVELPVLRLGWRGAIRSLAAHTLSRGRKALAVAVVAVTAVLGSAGVAAAGVVDAPAITQAQRQIESGQRVLDARPTGADRGDGAGDDVTVIGDSVTVASTAALERDLPGAVIDASVGRSMNDAADVAGRLAGKGRLNRTVVVGLATNADFSGARVRELLDVLGPDRRLVLVTGFAPDRVYWTSEANRALREAVTDDPRITVADWQTAISAHADWLASDGIHPTPRGQQLYADVIARAVRGS</sequence>
<feature type="transmembrane region" description="Helical" evidence="8">
    <location>
        <begin position="215"/>
        <end position="234"/>
    </location>
</feature>
<dbReference type="InterPro" id="IPR036514">
    <property type="entry name" value="SGNH_hydro_sf"/>
</dbReference>
<dbReference type="Pfam" id="PF01757">
    <property type="entry name" value="Acyl_transf_3"/>
    <property type="match status" value="1"/>
</dbReference>
<evidence type="ECO:0000313" key="10">
    <source>
        <dbReference type="EMBL" id="OMH24145.1"/>
    </source>
</evidence>
<evidence type="ECO:0000313" key="11">
    <source>
        <dbReference type="Proteomes" id="UP000187085"/>
    </source>
</evidence>
<keyword evidence="6 8" id="KW-0472">Membrane</keyword>
<evidence type="ECO:0000256" key="1">
    <source>
        <dbReference type="ARBA" id="ARBA00004651"/>
    </source>
</evidence>
<evidence type="ECO:0000256" key="2">
    <source>
        <dbReference type="ARBA" id="ARBA00022475"/>
    </source>
</evidence>
<feature type="transmembrane region" description="Helical" evidence="8">
    <location>
        <begin position="21"/>
        <end position="38"/>
    </location>
</feature>
<keyword evidence="11" id="KW-1185">Reference proteome</keyword>
<dbReference type="PANTHER" id="PTHR23028">
    <property type="entry name" value="ACETYLTRANSFERASE"/>
    <property type="match status" value="1"/>
</dbReference>
<evidence type="ECO:0000256" key="6">
    <source>
        <dbReference type="ARBA" id="ARBA00023136"/>
    </source>
</evidence>
<name>A0A1R1L9E3_9MICC</name>
<keyword evidence="3" id="KW-0808">Transferase</keyword>
<keyword evidence="7" id="KW-0012">Acyltransferase</keyword>
<evidence type="ECO:0000256" key="8">
    <source>
        <dbReference type="SAM" id="Phobius"/>
    </source>
</evidence>
<evidence type="ECO:0000259" key="9">
    <source>
        <dbReference type="Pfam" id="PF01757"/>
    </source>
</evidence>
<feature type="transmembrane region" description="Helical" evidence="8">
    <location>
        <begin position="155"/>
        <end position="171"/>
    </location>
</feature>
<evidence type="ECO:0000256" key="4">
    <source>
        <dbReference type="ARBA" id="ARBA00022692"/>
    </source>
</evidence>
<feature type="transmembrane region" description="Helical" evidence="8">
    <location>
        <begin position="246"/>
        <end position="265"/>
    </location>
</feature>
<keyword evidence="5 8" id="KW-1133">Transmembrane helix</keyword>
<dbReference type="Gene3D" id="3.40.50.1110">
    <property type="entry name" value="SGNH hydrolase"/>
    <property type="match status" value="1"/>
</dbReference>
<dbReference type="EMBL" id="MRDE01000064">
    <property type="protein sequence ID" value="OMH24145.1"/>
    <property type="molecule type" value="Genomic_DNA"/>
</dbReference>
<feature type="transmembrane region" description="Helical" evidence="8">
    <location>
        <begin position="87"/>
        <end position="107"/>
    </location>
</feature>
<dbReference type="STRING" id="554083.BKD30_09650"/>
<feature type="transmembrane region" description="Helical" evidence="8">
    <location>
        <begin position="277"/>
        <end position="304"/>
    </location>
</feature>
<feature type="transmembrane region" description="Helical" evidence="8">
    <location>
        <begin position="387"/>
        <end position="410"/>
    </location>
</feature>
<gene>
    <name evidence="10" type="ORF">BKD30_09650</name>
</gene>
<reference evidence="10 11" key="1">
    <citation type="submission" date="2016-12" db="EMBL/GenBank/DDBJ databases">
        <title>Draft genome of Tersicoccus phoenicis 1P05MA.</title>
        <authorList>
            <person name="Nakajima Y."/>
            <person name="Yoshizawa S."/>
            <person name="Nakamura K."/>
            <person name="Ogura Y."/>
            <person name="Hayashi T."/>
            <person name="Kogure K."/>
        </authorList>
    </citation>
    <scope>NUCLEOTIDE SEQUENCE [LARGE SCALE GENOMIC DNA]</scope>
    <source>
        <strain evidence="10 11">1p05MA</strain>
    </source>
</reference>
<dbReference type="Proteomes" id="UP000187085">
    <property type="component" value="Unassembled WGS sequence"/>
</dbReference>
<proteinExistence type="predicted"/>
<comment type="subcellular location">
    <subcellularLocation>
        <location evidence="1">Cell membrane</location>
        <topology evidence="1">Multi-pass membrane protein</topology>
    </subcellularLocation>
</comment>
<protein>
    <recommendedName>
        <fullName evidence="9">Acyltransferase 3 domain-containing protein</fullName>
    </recommendedName>
</protein>
<evidence type="ECO:0000256" key="3">
    <source>
        <dbReference type="ARBA" id="ARBA00022679"/>
    </source>
</evidence>
<dbReference type="AlphaFoldDB" id="A0A1R1L9E3"/>
<dbReference type="GO" id="GO:0005886">
    <property type="term" value="C:plasma membrane"/>
    <property type="evidence" value="ECO:0007669"/>
    <property type="project" value="UniProtKB-SubCell"/>
</dbReference>
<evidence type="ECO:0000256" key="7">
    <source>
        <dbReference type="ARBA" id="ARBA00023315"/>
    </source>
</evidence>
<dbReference type="OrthoDB" id="3404679at2"/>
<dbReference type="RefSeq" id="WP_076704269.1">
    <property type="nucleotide sequence ID" value="NZ_MRDE01000064.1"/>
</dbReference>
<feature type="transmembrane region" description="Helical" evidence="8">
    <location>
        <begin position="176"/>
        <end position="195"/>
    </location>
</feature>
<keyword evidence="4 8" id="KW-0812">Transmembrane</keyword>
<evidence type="ECO:0000256" key="5">
    <source>
        <dbReference type="ARBA" id="ARBA00022989"/>
    </source>
</evidence>
<dbReference type="SUPFAM" id="SSF52266">
    <property type="entry name" value="SGNH hydrolase"/>
    <property type="match status" value="1"/>
</dbReference>
<dbReference type="InterPro" id="IPR002656">
    <property type="entry name" value="Acyl_transf_3_dom"/>
</dbReference>
<dbReference type="PANTHER" id="PTHR23028:SF53">
    <property type="entry name" value="ACYL_TRANSF_3 DOMAIN-CONTAINING PROTEIN"/>
    <property type="match status" value="1"/>
</dbReference>
<dbReference type="InterPro" id="IPR050879">
    <property type="entry name" value="Acyltransferase_3"/>
</dbReference>